<feature type="compositionally biased region" description="Polar residues" evidence="1">
    <location>
        <begin position="588"/>
        <end position="644"/>
    </location>
</feature>
<reference evidence="2 3" key="1">
    <citation type="submission" date="2017-03" db="EMBL/GenBank/DDBJ databases">
        <title>Genomes of endolithic fungi from Antarctica.</title>
        <authorList>
            <person name="Coleine C."/>
            <person name="Masonjones S."/>
            <person name="Stajich J.E."/>
        </authorList>
    </citation>
    <scope>NUCLEOTIDE SEQUENCE [LARGE SCALE GENOMIC DNA]</scope>
    <source>
        <strain evidence="2 3">CCFEE 6315</strain>
    </source>
</reference>
<feature type="compositionally biased region" description="Basic and acidic residues" evidence="1">
    <location>
        <begin position="32"/>
        <end position="54"/>
    </location>
</feature>
<dbReference type="AlphaFoldDB" id="A0A4U0U229"/>
<feature type="region of interest" description="Disordered" evidence="1">
    <location>
        <begin position="581"/>
        <end position="709"/>
    </location>
</feature>
<gene>
    <name evidence="2" type="ORF">B0A50_03433</name>
</gene>
<evidence type="ECO:0000256" key="1">
    <source>
        <dbReference type="SAM" id="MobiDB-lite"/>
    </source>
</evidence>
<dbReference type="Proteomes" id="UP000308549">
    <property type="component" value="Unassembled WGS sequence"/>
</dbReference>
<evidence type="ECO:0000313" key="2">
    <source>
        <dbReference type="EMBL" id="TKA29021.1"/>
    </source>
</evidence>
<dbReference type="EMBL" id="NAJL01000016">
    <property type="protein sequence ID" value="TKA29021.1"/>
    <property type="molecule type" value="Genomic_DNA"/>
</dbReference>
<protein>
    <submittedName>
        <fullName evidence="2">Uncharacterized protein</fullName>
    </submittedName>
</protein>
<accession>A0A4U0U229</accession>
<organism evidence="2 3">
    <name type="scientific">Salinomyces thailandicus</name>
    <dbReference type="NCBI Taxonomy" id="706561"/>
    <lineage>
        <taxon>Eukaryota</taxon>
        <taxon>Fungi</taxon>
        <taxon>Dikarya</taxon>
        <taxon>Ascomycota</taxon>
        <taxon>Pezizomycotina</taxon>
        <taxon>Dothideomycetes</taxon>
        <taxon>Dothideomycetidae</taxon>
        <taxon>Mycosphaerellales</taxon>
        <taxon>Teratosphaeriaceae</taxon>
        <taxon>Salinomyces</taxon>
    </lineage>
</organism>
<sequence>MASSESQDAQLARVEHEGNTRLSSNQRRLRKAAREGRPVTRNGHEGRRTKRSDPSDEAFSGATENDDGATAGDVDGINAVTSREDEQEGHENSSSRHVDERAAKRLKIRRRLRNPSAVRGGRVVGRAVEQRSDGAETPMGSIPAAELQRVVRRPGGALPRGWRAVGWARQGAVLSAKGLQYLVPGSQALTKCARGLRWGGKLLQQLLRWLRPHLAKIGTFAGRSLISVGEIIVDYLREEHPNYVYQAHDAAEQEVQSLQAAEVERVVNLAKQRFIKSPFLFKLACSCLACHNERIGLTSEITQPQRHLSKEPYLQAKHASEAPPPVAEPSVEKSLGTYNITQNNCPPRPSYPTVATLRPSTVTYGGTQAYNKPTRYSHINYRRRAFLHPLTPPLGRRDADRQAKSVALYTRGHSDVATSYHTPAPITTQPAAQYQPHALYASIHDPDAWGLLPGGSSEPFSSPRPTRPPQHDIYLGMWRIEFEFASRESRAIAKFVAEAAYQDTTPMGLDVPGFLREFERRVRVEKQLGDECHGVIFPRVNIVRIQDDSQSAFIDAIPAQTSQGSEMNLTSSHGSAMELTNPHGSPMDLTSSHGSPMDLTTTHGSPMDLTTTHGSPMDLTTTHGSPMDLTTTHGSAMDLTSPQASAMKLRSPRGSAKDLTSPQGSKMDLTTPQGAATDPTSPQGSKKSPTSPQGPPPSPSADDLQCPQQ</sequence>
<feature type="compositionally biased region" description="Basic and acidic residues" evidence="1">
    <location>
        <begin position="89"/>
        <end position="103"/>
    </location>
</feature>
<proteinExistence type="predicted"/>
<comment type="caution">
    <text evidence="2">The sequence shown here is derived from an EMBL/GenBank/DDBJ whole genome shotgun (WGS) entry which is preliminary data.</text>
</comment>
<feature type="compositionally biased region" description="Polar residues" evidence="1">
    <location>
        <begin position="658"/>
        <end position="683"/>
    </location>
</feature>
<evidence type="ECO:0000313" key="3">
    <source>
        <dbReference type="Proteomes" id="UP000308549"/>
    </source>
</evidence>
<dbReference type="OrthoDB" id="10055437at2759"/>
<keyword evidence="3" id="KW-1185">Reference proteome</keyword>
<name>A0A4U0U229_9PEZI</name>
<feature type="region of interest" description="Disordered" evidence="1">
    <location>
        <begin position="1"/>
        <end position="106"/>
    </location>
</feature>